<dbReference type="KEGG" id="lkm:EFP84_09570"/>
<reference evidence="3 4" key="1">
    <citation type="submission" date="2018-11" db="EMBL/GenBank/DDBJ databases">
        <title>Complete genome sequence of Leptospira kmetyi isolate LS 001/16 from soil sample associated with a leptospirosis patient in Kelantan.</title>
        <authorList>
            <person name="Muhammad Yusoff F."/>
            <person name="Muhammad Yusoff S."/>
            <person name="Ahmad M.N."/>
            <person name="Yusof N.Y."/>
            <person name="Aziah I."/>
        </authorList>
    </citation>
    <scope>NUCLEOTIDE SEQUENCE [LARGE SCALE GENOMIC DNA]</scope>
    <source>
        <strain evidence="3 4">LS 001/16</strain>
    </source>
</reference>
<dbReference type="EMBL" id="CP033614">
    <property type="protein sequence ID" value="AYV55733.1"/>
    <property type="molecule type" value="Genomic_DNA"/>
</dbReference>
<dbReference type="SUPFAM" id="SSF56091">
    <property type="entry name" value="DNA ligase/mRNA capping enzyme, catalytic domain"/>
    <property type="match status" value="1"/>
</dbReference>
<dbReference type="Proteomes" id="UP000276407">
    <property type="component" value="Chromosome 1"/>
</dbReference>
<name>A0AAD0XQF6_9LEPT</name>
<dbReference type="Pfam" id="PF04675">
    <property type="entry name" value="DNA_ligase_A_N"/>
    <property type="match status" value="1"/>
</dbReference>
<feature type="domain" description="DNA ligase ATP-dependent N-terminal" evidence="2">
    <location>
        <begin position="14"/>
        <end position="185"/>
    </location>
</feature>
<evidence type="ECO:0000256" key="1">
    <source>
        <dbReference type="ARBA" id="ARBA00022598"/>
    </source>
</evidence>
<dbReference type="Gene3D" id="1.10.3260.10">
    <property type="entry name" value="DNA ligase, ATP-dependent, N-terminal domain"/>
    <property type="match status" value="1"/>
</dbReference>
<organism evidence="3 4">
    <name type="scientific">Leptospira kmetyi</name>
    <dbReference type="NCBI Taxonomy" id="408139"/>
    <lineage>
        <taxon>Bacteria</taxon>
        <taxon>Pseudomonadati</taxon>
        <taxon>Spirochaetota</taxon>
        <taxon>Spirochaetia</taxon>
        <taxon>Leptospirales</taxon>
        <taxon>Leptospiraceae</taxon>
        <taxon>Leptospira</taxon>
    </lineage>
</organism>
<evidence type="ECO:0000259" key="2">
    <source>
        <dbReference type="Pfam" id="PF04675"/>
    </source>
</evidence>
<gene>
    <name evidence="3" type="ORF">EFP84_09570</name>
</gene>
<protein>
    <recommendedName>
        <fullName evidence="2">DNA ligase ATP-dependent N-terminal domain-containing protein</fullName>
    </recommendedName>
</protein>
<dbReference type="GO" id="GO:0006281">
    <property type="term" value="P:DNA repair"/>
    <property type="evidence" value="ECO:0007669"/>
    <property type="project" value="InterPro"/>
</dbReference>
<sequence length="547" mass="62657">MRIASYITSAVNSFFKLCEELKEESDPIRKRRILTSYLSSCDLEELDVAFFYLSGKKEKGILREEELISFAREFSGKPNWLIESSIQEVGDCAEALALLTENSSQKKTKSATSTLLSIRKIAETIRSNGPVLSKRADSEKPEQIQEILFSFWSSAVVSEKIFLHRILLGKQILKIQDSILLFAIADCFDLEIAILFEKTKTSGVPWKSFSFLKTLSEWFSDRDEPIRLSETEIRNRIDPSFHVEWNKVEAEDFPEENSLNGHSYFLIPENGVTVQVVLNAFGAAVWTKENYVYQKEISETLEELFSSMGSTEFAGLELPELPIVLLGRLIEKDFKNTFVFYDILKYKGENLLNQTNSHRIEILNSLFRKKSPRVGIVHRVEVPASDSVGRSLDINSFRKDILGENSEAFVFDPQDFRFYSIRAARKSVKAVLLYGRKAMSEEGFSFWELSFGLRKDREDSSLITIARISVGSEDSLFAELDLFFKENTIEKKGPIRGVPTFWRTELLFRSRVVSKRHKIGFFLEDVSLGKRIGVEEEIDSVDILLKM</sequence>
<dbReference type="AlphaFoldDB" id="A0AAD0XQF6"/>
<dbReference type="GO" id="GO:0006310">
    <property type="term" value="P:DNA recombination"/>
    <property type="evidence" value="ECO:0007669"/>
    <property type="project" value="InterPro"/>
</dbReference>
<dbReference type="GO" id="GO:0003910">
    <property type="term" value="F:DNA ligase (ATP) activity"/>
    <property type="evidence" value="ECO:0007669"/>
    <property type="project" value="InterPro"/>
</dbReference>
<evidence type="ECO:0000313" key="3">
    <source>
        <dbReference type="EMBL" id="AYV55733.1"/>
    </source>
</evidence>
<dbReference type="InterPro" id="IPR036599">
    <property type="entry name" value="DNA_ligase_N_sf"/>
</dbReference>
<proteinExistence type="predicted"/>
<dbReference type="SUPFAM" id="SSF117018">
    <property type="entry name" value="ATP-dependent DNA ligase DNA-binding domain"/>
    <property type="match status" value="1"/>
</dbReference>
<keyword evidence="1" id="KW-0436">Ligase</keyword>
<dbReference type="InterPro" id="IPR012308">
    <property type="entry name" value="DNA_ligase_ATP-dep_N"/>
</dbReference>
<dbReference type="Gene3D" id="3.30.470.30">
    <property type="entry name" value="DNA ligase/mRNA capping enzyme"/>
    <property type="match status" value="1"/>
</dbReference>
<dbReference type="GO" id="GO:0003677">
    <property type="term" value="F:DNA binding"/>
    <property type="evidence" value="ECO:0007669"/>
    <property type="project" value="InterPro"/>
</dbReference>
<accession>A0AAD0XQF6</accession>
<evidence type="ECO:0000313" key="4">
    <source>
        <dbReference type="Proteomes" id="UP000276407"/>
    </source>
</evidence>